<sequence>MLMRYGSSIFLVLFAVYALTMTVPYGYASLGLDPSWNLAINLLIQQGANFGKDVAFTYGPLGFLNYRIMPEGYSIYWFFAFDLALVGMATASVAYAMRQAGKYAYLVAILAVMVIYPEGLFADRVFSLLFYEFAFLLYALQERRFWALILATAIALLLFFIKVNVLFIAGPYFMLMLVYAGWKRIFSPVKLGVLAVIYVLSLCGLAAILQVDLWGYIRNSIALTDGYIDAMSSFSLFPKEFFILAMLEILFGLGFVLLLWRSWKSWRETFVVLFTSLLLLALAFKQSHVGIGFAGFRNFFQIAPLIVCLYVLFVPKLWDRKDLRIAGGMLAIYLLSMAYTGYGLSDRSWRNYVRSRPEPHMNLSYYAVPYTWYDYAKNFDQHALDLPDSLRRRLGNASVDFLQHDLGYVFFNRLAYRARPVIQSYSAYTPELIRMNGAHYRSIQAPDWVFYKLEPFRNQNPFWMDSEVTLELLKRYQLQAPVYVHGDTLQLFKRGGGLFRPKVQEIQVPTMRLGQVITIPKGGLVRLQVDARLNVWGQLMRLFAQPPYLYAKVRYADGQERRFRVIPPVLKAGIWVGARVETQAELRTFFLTAGRGNVASEQLVLESPMPWAWQ</sequence>
<reference evidence="2 3" key="1">
    <citation type="submission" date="2024-03" db="EMBL/GenBank/DDBJ databases">
        <title>Aquirufa genome sequencing.</title>
        <authorList>
            <person name="Pitt A."/>
            <person name="Hahn M.W."/>
        </authorList>
    </citation>
    <scope>NUCLEOTIDE SEQUENCE [LARGE SCALE GENOMIC DNA]</scope>
    <source>
        <strain evidence="2 3">PLAD-142S6K</strain>
    </source>
</reference>
<organism evidence="2 3">
    <name type="scientific">Aquirufa echingensis</name>
    <dbReference type="NCBI Taxonomy" id="3096516"/>
    <lineage>
        <taxon>Bacteria</taxon>
        <taxon>Pseudomonadati</taxon>
        <taxon>Bacteroidota</taxon>
        <taxon>Cytophagia</taxon>
        <taxon>Cytophagales</taxon>
        <taxon>Flectobacillaceae</taxon>
        <taxon>Aquirufa</taxon>
    </lineage>
</organism>
<protein>
    <recommendedName>
        <fullName evidence="4">Glycosyltransferase RgtA/B/C/D-like domain-containing protein</fullName>
    </recommendedName>
</protein>
<keyword evidence="1" id="KW-0472">Membrane</keyword>
<comment type="caution">
    <text evidence="2">The sequence shown here is derived from an EMBL/GenBank/DDBJ whole genome shotgun (WGS) entry which is preliminary data.</text>
</comment>
<feature type="transmembrane region" description="Helical" evidence="1">
    <location>
        <begin position="75"/>
        <end position="96"/>
    </location>
</feature>
<keyword evidence="3" id="KW-1185">Reference proteome</keyword>
<name>A0ABW6D0D1_9BACT</name>
<dbReference type="EMBL" id="JBBKYA010000002">
    <property type="protein sequence ID" value="MFD3275485.1"/>
    <property type="molecule type" value="Genomic_DNA"/>
</dbReference>
<proteinExistence type="predicted"/>
<gene>
    <name evidence="2" type="ORF">SKC38_04495</name>
</gene>
<dbReference type="RefSeq" id="WP_377975461.1">
    <property type="nucleotide sequence ID" value="NZ_JBBKYA010000002.1"/>
</dbReference>
<keyword evidence="1" id="KW-1133">Transmembrane helix</keyword>
<evidence type="ECO:0000313" key="2">
    <source>
        <dbReference type="EMBL" id="MFD3275485.1"/>
    </source>
</evidence>
<accession>A0ABW6D0D1</accession>
<feature type="transmembrane region" description="Helical" evidence="1">
    <location>
        <begin position="325"/>
        <end position="344"/>
    </location>
</feature>
<feature type="transmembrane region" description="Helical" evidence="1">
    <location>
        <begin position="189"/>
        <end position="209"/>
    </location>
</feature>
<feature type="transmembrane region" description="Helical" evidence="1">
    <location>
        <begin position="147"/>
        <end position="169"/>
    </location>
</feature>
<evidence type="ECO:0008006" key="4">
    <source>
        <dbReference type="Google" id="ProtNLM"/>
    </source>
</evidence>
<feature type="transmembrane region" description="Helical" evidence="1">
    <location>
        <begin position="103"/>
        <end position="119"/>
    </location>
</feature>
<dbReference type="Proteomes" id="UP001598114">
    <property type="component" value="Unassembled WGS sequence"/>
</dbReference>
<evidence type="ECO:0000256" key="1">
    <source>
        <dbReference type="SAM" id="Phobius"/>
    </source>
</evidence>
<feature type="transmembrane region" description="Helical" evidence="1">
    <location>
        <begin position="241"/>
        <end position="260"/>
    </location>
</feature>
<evidence type="ECO:0000313" key="3">
    <source>
        <dbReference type="Proteomes" id="UP001598114"/>
    </source>
</evidence>
<keyword evidence="1" id="KW-0812">Transmembrane</keyword>
<feature type="transmembrane region" description="Helical" evidence="1">
    <location>
        <begin position="266"/>
        <end position="284"/>
    </location>
</feature>
<feature type="transmembrane region" description="Helical" evidence="1">
    <location>
        <begin position="296"/>
        <end position="313"/>
    </location>
</feature>